<organism evidence="8 9">
    <name type="scientific">Thelonectria olida</name>
    <dbReference type="NCBI Taxonomy" id="1576542"/>
    <lineage>
        <taxon>Eukaryota</taxon>
        <taxon>Fungi</taxon>
        <taxon>Dikarya</taxon>
        <taxon>Ascomycota</taxon>
        <taxon>Pezizomycotina</taxon>
        <taxon>Sordariomycetes</taxon>
        <taxon>Hypocreomycetidae</taxon>
        <taxon>Hypocreales</taxon>
        <taxon>Nectriaceae</taxon>
        <taxon>Thelonectria</taxon>
    </lineage>
</organism>
<reference evidence="8 9" key="1">
    <citation type="journal article" date="2021" name="Nat. Commun.">
        <title>Genetic determinants of endophytism in the Arabidopsis root mycobiome.</title>
        <authorList>
            <person name="Mesny F."/>
            <person name="Miyauchi S."/>
            <person name="Thiergart T."/>
            <person name="Pickel B."/>
            <person name="Atanasova L."/>
            <person name="Karlsson M."/>
            <person name="Huettel B."/>
            <person name="Barry K.W."/>
            <person name="Haridas S."/>
            <person name="Chen C."/>
            <person name="Bauer D."/>
            <person name="Andreopoulos W."/>
            <person name="Pangilinan J."/>
            <person name="LaButti K."/>
            <person name="Riley R."/>
            <person name="Lipzen A."/>
            <person name="Clum A."/>
            <person name="Drula E."/>
            <person name="Henrissat B."/>
            <person name="Kohler A."/>
            <person name="Grigoriev I.V."/>
            <person name="Martin F.M."/>
            <person name="Hacquard S."/>
        </authorList>
    </citation>
    <scope>NUCLEOTIDE SEQUENCE [LARGE SCALE GENOMIC DNA]</scope>
    <source>
        <strain evidence="8 9">MPI-CAGE-CH-0241</strain>
    </source>
</reference>
<evidence type="ECO:0000256" key="5">
    <source>
        <dbReference type="ARBA" id="ARBA00023242"/>
    </source>
</evidence>
<keyword evidence="9" id="KW-1185">Reference proteome</keyword>
<dbReference type="Proteomes" id="UP000777438">
    <property type="component" value="Unassembled WGS sequence"/>
</dbReference>
<evidence type="ECO:0000259" key="7">
    <source>
        <dbReference type="PROSITE" id="PS00463"/>
    </source>
</evidence>
<dbReference type="SUPFAM" id="SSF57701">
    <property type="entry name" value="Zn2/Cys6 DNA-binding domain"/>
    <property type="match status" value="1"/>
</dbReference>
<feature type="domain" description="Zn(2)-C6 fungal-type" evidence="7">
    <location>
        <begin position="15"/>
        <end position="46"/>
    </location>
</feature>
<dbReference type="InterPro" id="IPR036864">
    <property type="entry name" value="Zn2-C6_fun-type_DNA-bd_sf"/>
</dbReference>
<keyword evidence="2" id="KW-0805">Transcription regulation</keyword>
<keyword evidence="4" id="KW-0804">Transcription</keyword>
<keyword evidence="5" id="KW-0539">Nucleus</keyword>
<name>A0A9P8W5G5_9HYPO</name>
<dbReference type="GO" id="GO:0000976">
    <property type="term" value="F:transcription cis-regulatory region binding"/>
    <property type="evidence" value="ECO:0007669"/>
    <property type="project" value="TreeGrafter"/>
</dbReference>
<dbReference type="AlphaFoldDB" id="A0A9P8W5G5"/>
<evidence type="ECO:0000313" key="8">
    <source>
        <dbReference type="EMBL" id="KAH6888560.1"/>
    </source>
</evidence>
<dbReference type="PANTHER" id="PTHR31845:SF10">
    <property type="entry name" value="ZN(II)2CYS6 TRANSCRIPTION FACTOR (EUROFUNG)"/>
    <property type="match status" value="1"/>
</dbReference>
<comment type="subcellular location">
    <subcellularLocation>
        <location evidence="1">Nucleus</location>
    </subcellularLocation>
</comment>
<protein>
    <recommendedName>
        <fullName evidence="7">Zn(2)-C6 fungal-type domain-containing protein</fullName>
    </recommendedName>
</protein>
<dbReference type="PANTHER" id="PTHR31845">
    <property type="entry name" value="FINGER DOMAIN PROTEIN, PUTATIVE-RELATED"/>
    <property type="match status" value="1"/>
</dbReference>
<dbReference type="GO" id="GO:0000981">
    <property type="term" value="F:DNA-binding transcription factor activity, RNA polymerase II-specific"/>
    <property type="evidence" value="ECO:0007669"/>
    <property type="project" value="InterPro"/>
</dbReference>
<evidence type="ECO:0000256" key="3">
    <source>
        <dbReference type="ARBA" id="ARBA00023125"/>
    </source>
</evidence>
<feature type="region of interest" description="Disordered" evidence="6">
    <location>
        <begin position="124"/>
        <end position="146"/>
    </location>
</feature>
<sequence length="595" mass="66485">MNPSIVQQKNKGPKACTTCAKAKARCIPGPDGSLKCDRCLRLNKPCLSQTPAPPRARKSPKLSKIAALEKRLEELSSHVQEGPSQPTTSPPPAKKPAPAEAFSTGDQWNFSHLFPIKTAVVGDKDVTQTPSPPREQQPTHQPWDSWWPTPQEAEMLLEGYRTIHSPLFPFALVPSHMSSLELRQHHPFMWKAVMMVGCFLDGARQVKLGKELLGEIGQAAVVDGARNLDLLHGLQMLLAWFHYALKGSQVTNLLFLARAMCVNLTFKDDPSLQGEERERNLAHMRAYAGTYYLNTLVFTANKRHDVLMNTELLETCCTVLESTMQYPTDEYLVKLVRIQQLAQSISLTMVIDNISKQAMKLPLTMVVRSFQDQLDLFSSSLSPALAENDALKSHAQIAQVLLYEIAISDQHTTETYVPLTDRLQLLWGCVRSLRSFYDTRFAHRELERPRFLCLSASDFAFALITGVKLLTLQVPGWNLGQISAELNMIEVMDSQIQDLVVIIARRKSGLFPDAAPGGKPPPEDPFSRLLRQLTTLRAMVKQEMERQAAGSATMQGMDFSQDLLTEDFDSEFWQNMGSAEVWNVVGDPAVLDVGM</sequence>
<dbReference type="GO" id="GO:0005634">
    <property type="term" value="C:nucleus"/>
    <property type="evidence" value="ECO:0007669"/>
    <property type="project" value="UniProtKB-SubCell"/>
</dbReference>
<evidence type="ECO:0000256" key="4">
    <source>
        <dbReference type="ARBA" id="ARBA00023163"/>
    </source>
</evidence>
<dbReference type="OrthoDB" id="1600564at2759"/>
<proteinExistence type="predicted"/>
<keyword evidence="3" id="KW-0238">DNA-binding</keyword>
<dbReference type="Gene3D" id="4.10.240.10">
    <property type="entry name" value="Zn(2)-C6 fungal-type DNA-binding domain"/>
    <property type="match status" value="1"/>
</dbReference>
<evidence type="ECO:0000256" key="2">
    <source>
        <dbReference type="ARBA" id="ARBA00023015"/>
    </source>
</evidence>
<feature type="region of interest" description="Disordered" evidence="6">
    <location>
        <begin position="74"/>
        <end position="102"/>
    </location>
</feature>
<dbReference type="PROSITE" id="PS00463">
    <property type="entry name" value="ZN2_CY6_FUNGAL_1"/>
    <property type="match status" value="1"/>
</dbReference>
<evidence type="ECO:0000313" key="9">
    <source>
        <dbReference type="Proteomes" id="UP000777438"/>
    </source>
</evidence>
<dbReference type="InterPro" id="IPR001138">
    <property type="entry name" value="Zn2Cys6_DnaBD"/>
</dbReference>
<evidence type="ECO:0000256" key="6">
    <source>
        <dbReference type="SAM" id="MobiDB-lite"/>
    </source>
</evidence>
<gene>
    <name evidence="8" type="ORF">B0T10DRAFT_56154</name>
</gene>
<accession>A0A9P8W5G5</accession>
<evidence type="ECO:0000256" key="1">
    <source>
        <dbReference type="ARBA" id="ARBA00004123"/>
    </source>
</evidence>
<dbReference type="SMART" id="SM00066">
    <property type="entry name" value="GAL4"/>
    <property type="match status" value="1"/>
</dbReference>
<comment type="caution">
    <text evidence="8">The sequence shown here is derived from an EMBL/GenBank/DDBJ whole genome shotgun (WGS) entry which is preliminary data.</text>
</comment>
<dbReference type="GO" id="GO:0008270">
    <property type="term" value="F:zinc ion binding"/>
    <property type="evidence" value="ECO:0007669"/>
    <property type="project" value="InterPro"/>
</dbReference>
<dbReference type="EMBL" id="JAGPYM010000012">
    <property type="protein sequence ID" value="KAH6888560.1"/>
    <property type="molecule type" value="Genomic_DNA"/>
</dbReference>
<dbReference type="InterPro" id="IPR051089">
    <property type="entry name" value="prtT"/>
</dbReference>